<accession>A0A2T6B8K7</accession>
<dbReference type="AlphaFoldDB" id="A0A2T6B8K7"/>
<evidence type="ECO:0000259" key="1">
    <source>
        <dbReference type="Pfam" id="PF21866"/>
    </source>
</evidence>
<sequence>MAHPWHHAVSSARKYGGRPEDYLEIHSWFDASKSQFADFRHRALRHHAFGIFEAERVFGVTIQNSDGKTVPVRFIGEQHVREDCGGVIPSAQDWLRLIPSKPWMNVGKLASDDAPAPEVADLSLEAWRATVLRGETVLGHKEWAERQALIRSAPEERA</sequence>
<keyword evidence="3" id="KW-1185">Reference proteome</keyword>
<evidence type="ECO:0000313" key="3">
    <source>
        <dbReference type="Proteomes" id="UP000244224"/>
    </source>
</evidence>
<dbReference type="OrthoDB" id="68427at2"/>
<proteinExistence type="predicted"/>
<dbReference type="Proteomes" id="UP000244224">
    <property type="component" value="Unassembled WGS sequence"/>
</dbReference>
<organism evidence="2 3">
    <name type="scientific">Gemmobacter caeni</name>
    <dbReference type="NCBI Taxonomy" id="589035"/>
    <lineage>
        <taxon>Bacteria</taxon>
        <taxon>Pseudomonadati</taxon>
        <taxon>Pseudomonadota</taxon>
        <taxon>Alphaproteobacteria</taxon>
        <taxon>Rhodobacterales</taxon>
        <taxon>Paracoccaceae</taxon>
        <taxon>Gemmobacter</taxon>
    </lineage>
</organism>
<dbReference type="InterPro" id="IPR054061">
    <property type="entry name" value="DUF6915"/>
</dbReference>
<name>A0A2T6B8K7_9RHOB</name>
<feature type="domain" description="DUF6915" evidence="1">
    <location>
        <begin position="2"/>
        <end position="104"/>
    </location>
</feature>
<protein>
    <recommendedName>
        <fullName evidence="1">DUF6915 domain-containing protein</fullName>
    </recommendedName>
</protein>
<dbReference type="RefSeq" id="WP_108127806.1">
    <property type="nucleotide sequence ID" value="NZ_QBKP01000002.1"/>
</dbReference>
<comment type="caution">
    <text evidence="2">The sequence shown here is derived from an EMBL/GenBank/DDBJ whole genome shotgun (WGS) entry which is preliminary data.</text>
</comment>
<gene>
    <name evidence="2" type="ORF">C8N34_102178</name>
</gene>
<dbReference type="EMBL" id="QBKP01000002">
    <property type="protein sequence ID" value="PTX52399.1"/>
    <property type="molecule type" value="Genomic_DNA"/>
</dbReference>
<dbReference type="Pfam" id="PF21866">
    <property type="entry name" value="DUF6915"/>
    <property type="match status" value="1"/>
</dbReference>
<evidence type="ECO:0000313" key="2">
    <source>
        <dbReference type="EMBL" id="PTX52399.1"/>
    </source>
</evidence>
<reference evidence="2 3" key="1">
    <citation type="submission" date="2018-04" db="EMBL/GenBank/DDBJ databases">
        <title>Genomic Encyclopedia of Archaeal and Bacterial Type Strains, Phase II (KMG-II): from individual species to whole genera.</title>
        <authorList>
            <person name="Goeker M."/>
        </authorList>
    </citation>
    <scope>NUCLEOTIDE SEQUENCE [LARGE SCALE GENOMIC DNA]</scope>
    <source>
        <strain evidence="2 3">DSM 21823</strain>
    </source>
</reference>